<gene>
    <name evidence="5" type="ORF">A3C89_02170</name>
</gene>
<evidence type="ECO:0000313" key="6">
    <source>
        <dbReference type="Proteomes" id="UP000178794"/>
    </source>
</evidence>
<dbReference type="PROSITE" id="PS50051">
    <property type="entry name" value="MCM_2"/>
    <property type="match status" value="1"/>
</dbReference>
<dbReference type="PANTHER" id="PTHR32039:SF7">
    <property type="entry name" value="COMPETENCE PROTEIN COMM"/>
    <property type="match status" value="1"/>
</dbReference>
<dbReference type="InterPro" id="IPR003593">
    <property type="entry name" value="AAA+_ATPase"/>
</dbReference>
<dbReference type="SMART" id="SM00382">
    <property type="entry name" value="AAA"/>
    <property type="match status" value="1"/>
</dbReference>
<dbReference type="Pfam" id="PF13541">
    <property type="entry name" value="ChlI"/>
    <property type="match status" value="1"/>
</dbReference>
<dbReference type="Gene3D" id="3.30.230.10">
    <property type="match status" value="1"/>
</dbReference>
<dbReference type="PANTHER" id="PTHR32039">
    <property type="entry name" value="MAGNESIUM-CHELATASE SUBUNIT CHLI"/>
    <property type="match status" value="1"/>
</dbReference>
<dbReference type="SUPFAM" id="SSF54211">
    <property type="entry name" value="Ribosomal protein S5 domain 2-like"/>
    <property type="match status" value="1"/>
</dbReference>
<dbReference type="InterPro" id="IPR000523">
    <property type="entry name" value="Mg_chelatse_chII-like_cat_dom"/>
</dbReference>
<dbReference type="GO" id="GO:0003677">
    <property type="term" value="F:DNA binding"/>
    <property type="evidence" value="ECO:0007669"/>
    <property type="project" value="InterPro"/>
</dbReference>
<accession>A0A1F6DFH6</accession>
<dbReference type="InterPro" id="IPR001208">
    <property type="entry name" value="MCM_dom"/>
</dbReference>
<evidence type="ECO:0000256" key="3">
    <source>
        <dbReference type="ARBA" id="ARBA00022840"/>
    </source>
</evidence>
<dbReference type="SUPFAM" id="SSF52540">
    <property type="entry name" value="P-loop containing nucleoside triphosphate hydrolases"/>
    <property type="match status" value="1"/>
</dbReference>
<dbReference type="PRINTS" id="PR01657">
    <property type="entry name" value="MCMFAMILY"/>
</dbReference>
<name>A0A1F6DFH6_9BACT</name>
<evidence type="ECO:0000313" key="5">
    <source>
        <dbReference type="EMBL" id="OGG60175.1"/>
    </source>
</evidence>
<organism evidence="5 6">
    <name type="scientific">Candidatus Kaiserbacteria bacterium RIFCSPHIGHO2_02_FULL_50_50</name>
    <dbReference type="NCBI Taxonomy" id="1798492"/>
    <lineage>
        <taxon>Bacteria</taxon>
        <taxon>Candidatus Kaiseribacteriota</taxon>
    </lineage>
</organism>
<feature type="domain" description="MCM C-terminal AAA(+) ATPase" evidence="4">
    <location>
        <begin position="294"/>
        <end position="388"/>
    </location>
</feature>
<evidence type="ECO:0000256" key="1">
    <source>
        <dbReference type="ARBA" id="ARBA00006354"/>
    </source>
</evidence>
<dbReference type="EMBL" id="MFLF01000009">
    <property type="protein sequence ID" value="OGG60175.1"/>
    <property type="molecule type" value="Genomic_DNA"/>
</dbReference>
<dbReference type="InterPro" id="IPR027417">
    <property type="entry name" value="P-loop_NTPase"/>
</dbReference>
<dbReference type="NCBIfam" id="TIGR00368">
    <property type="entry name" value="YifB family Mg chelatase-like AAA ATPase"/>
    <property type="match status" value="1"/>
</dbReference>
<protein>
    <recommendedName>
        <fullName evidence="4">MCM C-terminal AAA(+) ATPase domain-containing protein</fullName>
    </recommendedName>
</protein>
<comment type="similarity">
    <text evidence="1">Belongs to the Mg-chelatase subunits D/I family. ComM subfamily.</text>
</comment>
<dbReference type="InterPro" id="IPR045006">
    <property type="entry name" value="CHLI-like"/>
</dbReference>
<reference evidence="5 6" key="1">
    <citation type="journal article" date="2016" name="Nat. Commun.">
        <title>Thousands of microbial genomes shed light on interconnected biogeochemical processes in an aquifer system.</title>
        <authorList>
            <person name="Anantharaman K."/>
            <person name="Brown C.T."/>
            <person name="Hug L.A."/>
            <person name="Sharon I."/>
            <person name="Castelle C.J."/>
            <person name="Probst A.J."/>
            <person name="Thomas B.C."/>
            <person name="Singh A."/>
            <person name="Wilkins M.J."/>
            <person name="Karaoz U."/>
            <person name="Brodie E.L."/>
            <person name="Williams K.H."/>
            <person name="Hubbard S.S."/>
            <person name="Banfield J.F."/>
        </authorList>
    </citation>
    <scope>NUCLEOTIDE SEQUENCE [LARGE SCALE GENOMIC DNA]</scope>
</reference>
<dbReference type="Gene3D" id="3.40.50.300">
    <property type="entry name" value="P-loop containing nucleotide triphosphate hydrolases"/>
    <property type="match status" value="1"/>
</dbReference>
<dbReference type="InterPro" id="IPR004482">
    <property type="entry name" value="Mg_chelat-rel"/>
</dbReference>
<evidence type="ECO:0000256" key="2">
    <source>
        <dbReference type="ARBA" id="ARBA00022741"/>
    </source>
</evidence>
<sequence>MIARTHTVQPNALDGTIVTVEADFMTVKNGPGIFSIVGLAGKAIDEASDRVLTALRNSKLLTPKEGTIRAIISLAPAALKKDGSLFDLAIAVAYFIAREGLTVEVSDTVFLGELSLDGTLREVRGVLPAAVAAKKAGYTKIIVPQGNAAEAALVEGLTVYAAQSLVEVAQHIKGTVMLPVMPRTTIDDTYASTVTMLEDVRGQETAKRGLIIAAAGKHNAILVGPPGTGKTMLARALPGILPALSLDEALEVMAIHSYAGTLSGGITATPPFRSPHHSASHVALVGGGSIPRPGEVTLAHRGVLFMDEFPEFDRRTIDSLRQPLEDRIVTIARAQSSVQFPANIMMIAAMNPSRGGSDGDNYAEQMLETYKNKVSGPILDRIDLWLSVPHISHEDLAKINTQRGETERARDLIKAARARQRERLKKHGLTANAEMTARVIDEVIELSDSVRTLLIKSAERLKLSPRSYHRLVKTSRTIADLEGSDDIKESHILEALQYRVQ</sequence>
<dbReference type="InterPro" id="IPR020568">
    <property type="entry name" value="Ribosomal_Su5_D2-typ_SF"/>
</dbReference>
<proteinExistence type="inferred from homology"/>
<dbReference type="InterPro" id="IPR014721">
    <property type="entry name" value="Ribsml_uS5_D2-typ_fold_subgr"/>
</dbReference>
<dbReference type="InterPro" id="IPR025158">
    <property type="entry name" value="Mg_chelat-rel_C"/>
</dbReference>
<dbReference type="Pfam" id="PF01078">
    <property type="entry name" value="Mg_chelatase"/>
    <property type="match status" value="1"/>
</dbReference>
<comment type="caution">
    <text evidence="5">The sequence shown here is derived from an EMBL/GenBank/DDBJ whole genome shotgun (WGS) entry which is preliminary data.</text>
</comment>
<dbReference type="AlphaFoldDB" id="A0A1F6DFH6"/>
<keyword evidence="3" id="KW-0067">ATP-binding</keyword>
<dbReference type="GO" id="GO:0005524">
    <property type="term" value="F:ATP binding"/>
    <property type="evidence" value="ECO:0007669"/>
    <property type="project" value="UniProtKB-KW"/>
</dbReference>
<evidence type="ECO:0000259" key="4">
    <source>
        <dbReference type="PROSITE" id="PS50051"/>
    </source>
</evidence>
<keyword evidence="2" id="KW-0547">Nucleotide-binding</keyword>
<dbReference type="STRING" id="1798492.A3C89_02170"/>
<dbReference type="Proteomes" id="UP000178794">
    <property type="component" value="Unassembled WGS sequence"/>
</dbReference>
<dbReference type="Pfam" id="PF13335">
    <property type="entry name" value="Mg_chelatase_C"/>
    <property type="match status" value="1"/>
</dbReference>